<evidence type="ECO:0000313" key="2">
    <source>
        <dbReference type="Proteomes" id="UP000002705"/>
    </source>
</evidence>
<dbReference type="Proteomes" id="UP000002705">
    <property type="component" value="Chromosome 2"/>
</dbReference>
<keyword evidence="2" id="KW-1185">Reference proteome</keyword>
<dbReference type="PATRIC" id="fig|482957.22.peg.4981"/>
<dbReference type="KEGG" id="bur:Bcep18194_B1301"/>
<dbReference type="HOGENOM" id="CLU_155082_0_0_4"/>
<dbReference type="AlphaFoldDB" id="Q397E6"/>
<reference evidence="1" key="1">
    <citation type="submission" date="2005-10" db="EMBL/GenBank/DDBJ databases">
        <title>Complete sequence of chromosome 2 of Burkholderia sp. 383.</title>
        <authorList>
            <consortium name="US DOE Joint Genome Institute"/>
            <person name="Copeland A."/>
            <person name="Lucas S."/>
            <person name="Lapidus A."/>
            <person name="Barry K."/>
            <person name="Detter J.C."/>
            <person name="Glavina T."/>
            <person name="Hammon N."/>
            <person name="Israni S."/>
            <person name="Pitluck S."/>
            <person name="Chain P."/>
            <person name="Malfatti S."/>
            <person name="Shin M."/>
            <person name="Vergez L."/>
            <person name="Schmutz J."/>
            <person name="Larimer F."/>
            <person name="Land M."/>
            <person name="Kyrpides N."/>
            <person name="Lykidis A."/>
            <person name="Richardson P."/>
        </authorList>
    </citation>
    <scope>NUCLEOTIDE SEQUENCE [LARGE SCALE GENOMIC DNA]</scope>
    <source>
        <strain evidence="1">383</strain>
    </source>
</reference>
<accession>Q397E6</accession>
<organism evidence="1 2">
    <name type="scientific">Burkholderia lata (strain ATCC 17760 / DSM 23089 / LMG 22485 / NCIMB 9086 / R18194 / 383)</name>
    <dbReference type="NCBI Taxonomy" id="482957"/>
    <lineage>
        <taxon>Bacteria</taxon>
        <taxon>Pseudomonadati</taxon>
        <taxon>Pseudomonadota</taxon>
        <taxon>Betaproteobacteria</taxon>
        <taxon>Burkholderiales</taxon>
        <taxon>Burkholderiaceae</taxon>
        <taxon>Burkholderia</taxon>
        <taxon>Burkholderia cepacia complex</taxon>
    </lineage>
</organism>
<name>Q397E6_BURL3</name>
<evidence type="ECO:0000313" key="1">
    <source>
        <dbReference type="EMBL" id="ABB11415.1"/>
    </source>
</evidence>
<protein>
    <submittedName>
        <fullName evidence="1">Uncharacterized protein</fullName>
    </submittedName>
</protein>
<proteinExistence type="predicted"/>
<gene>
    <name evidence="1" type="ordered locus">Bcep18194_B1301</name>
</gene>
<dbReference type="EMBL" id="CP000152">
    <property type="protein sequence ID" value="ABB11415.1"/>
    <property type="molecule type" value="Genomic_DNA"/>
</dbReference>
<sequence length="134" mass="14023">MQSHCYAVLLRIPLNQSRLEGDNVNAKYLPLIALTVAFSAHAADSALQNVGQSQKPADQVAQCIAKTWADKSQQQVTSQYELANGLAMAVYAPGQQPPNGAAAIVRPANAANAKTWVGFRGGDASSAGDINACL</sequence>